<comment type="caution">
    <text evidence="5">The sequence shown here is derived from an EMBL/GenBank/DDBJ whole genome shotgun (WGS) entry which is preliminary data.</text>
</comment>
<sequence>MIQQQLAPLEEAIEQSRAACAALSDEEDNLKREILAHAGNRWSLGIVHALGVARGPLRHAELGRALDGVTQRMLTRTLRQLERDGLIARKDYKEVPPRVEYRLTALGEEMLVGMVPLWRWVMDRTDDFRDARRRFDHAHSPRP</sequence>
<proteinExistence type="predicted"/>
<name>A0A845A8J8_9SPHN</name>
<dbReference type="SUPFAM" id="SSF46785">
    <property type="entry name" value="Winged helix' DNA-binding domain"/>
    <property type="match status" value="1"/>
</dbReference>
<evidence type="ECO:0000313" key="6">
    <source>
        <dbReference type="Proteomes" id="UP000460561"/>
    </source>
</evidence>
<evidence type="ECO:0000256" key="2">
    <source>
        <dbReference type="ARBA" id="ARBA00023125"/>
    </source>
</evidence>
<evidence type="ECO:0000256" key="1">
    <source>
        <dbReference type="ARBA" id="ARBA00023015"/>
    </source>
</evidence>
<feature type="domain" description="HTH hxlR-type" evidence="4">
    <location>
        <begin position="20"/>
        <end position="129"/>
    </location>
</feature>
<keyword evidence="6" id="KW-1185">Reference proteome</keyword>
<dbReference type="AlphaFoldDB" id="A0A845A8J8"/>
<keyword evidence="1" id="KW-0805">Transcription regulation</keyword>
<dbReference type="Proteomes" id="UP000460561">
    <property type="component" value="Unassembled WGS sequence"/>
</dbReference>
<evidence type="ECO:0000256" key="3">
    <source>
        <dbReference type="ARBA" id="ARBA00023163"/>
    </source>
</evidence>
<dbReference type="PANTHER" id="PTHR33204">
    <property type="entry name" value="TRANSCRIPTIONAL REGULATOR, MARR FAMILY"/>
    <property type="match status" value="1"/>
</dbReference>
<dbReference type="GO" id="GO:0003677">
    <property type="term" value="F:DNA binding"/>
    <property type="evidence" value="ECO:0007669"/>
    <property type="project" value="UniProtKB-KW"/>
</dbReference>
<dbReference type="InterPro" id="IPR036390">
    <property type="entry name" value="WH_DNA-bd_sf"/>
</dbReference>
<dbReference type="InterPro" id="IPR036388">
    <property type="entry name" value="WH-like_DNA-bd_sf"/>
</dbReference>
<dbReference type="PROSITE" id="PS51118">
    <property type="entry name" value="HTH_HXLR"/>
    <property type="match status" value="1"/>
</dbReference>
<evidence type="ECO:0000313" key="5">
    <source>
        <dbReference type="EMBL" id="MXP25145.1"/>
    </source>
</evidence>
<dbReference type="Gene3D" id="1.10.10.10">
    <property type="entry name" value="Winged helix-like DNA-binding domain superfamily/Winged helix DNA-binding domain"/>
    <property type="match status" value="1"/>
</dbReference>
<dbReference type="EMBL" id="WTYQ01000001">
    <property type="protein sequence ID" value="MXP25145.1"/>
    <property type="molecule type" value="Genomic_DNA"/>
</dbReference>
<evidence type="ECO:0000259" key="4">
    <source>
        <dbReference type="PROSITE" id="PS51118"/>
    </source>
</evidence>
<dbReference type="Pfam" id="PF01638">
    <property type="entry name" value="HxlR"/>
    <property type="match status" value="1"/>
</dbReference>
<protein>
    <submittedName>
        <fullName evidence="5">Transcriptional regulator</fullName>
    </submittedName>
</protein>
<dbReference type="OrthoDB" id="9800350at2"/>
<dbReference type="RefSeq" id="WP_160738298.1">
    <property type="nucleotide sequence ID" value="NZ_WTYQ01000001.1"/>
</dbReference>
<organism evidence="5 6">
    <name type="scientific">Altericroceibacterium indicum</name>
    <dbReference type="NCBI Taxonomy" id="374177"/>
    <lineage>
        <taxon>Bacteria</taxon>
        <taxon>Pseudomonadati</taxon>
        <taxon>Pseudomonadota</taxon>
        <taxon>Alphaproteobacteria</taxon>
        <taxon>Sphingomonadales</taxon>
        <taxon>Erythrobacteraceae</taxon>
        <taxon>Altericroceibacterium</taxon>
    </lineage>
</organism>
<dbReference type="PANTHER" id="PTHR33204:SF39">
    <property type="entry name" value="TRANSCRIPTIONAL REGULATORY PROTEIN"/>
    <property type="match status" value="1"/>
</dbReference>
<keyword evidence="3" id="KW-0804">Transcription</keyword>
<reference evidence="5 6" key="1">
    <citation type="submission" date="2019-12" db="EMBL/GenBank/DDBJ databases">
        <title>Genomic-based taxomic classification of the family Erythrobacteraceae.</title>
        <authorList>
            <person name="Xu L."/>
        </authorList>
    </citation>
    <scope>NUCLEOTIDE SEQUENCE [LARGE SCALE GENOMIC DNA]</scope>
    <source>
        <strain evidence="5 6">DSM 18604</strain>
    </source>
</reference>
<dbReference type="InterPro" id="IPR002577">
    <property type="entry name" value="HTH_HxlR"/>
</dbReference>
<accession>A0A845A8J8</accession>
<gene>
    <name evidence="5" type="ORF">GRI39_03675</name>
</gene>
<keyword evidence="2" id="KW-0238">DNA-binding</keyword>